<feature type="signal peptide" evidence="3">
    <location>
        <begin position="1"/>
        <end position="20"/>
    </location>
</feature>
<dbReference type="OrthoDB" id="5361565at2759"/>
<keyword evidence="3" id="KW-0732">Signal</keyword>
<dbReference type="InterPro" id="IPR033121">
    <property type="entry name" value="PEPTIDASE_A1"/>
</dbReference>
<evidence type="ECO:0000259" key="4">
    <source>
        <dbReference type="PROSITE" id="PS51767"/>
    </source>
</evidence>
<evidence type="ECO:0000256" key="2">
    <source>
        <dbReference type="SAM" id="Phobius"/>
    </source>
</evidence>
<feature type="region of interest" description="Disordered" evidence="1">
    <location>
        <begin position="469"/>
        <end position="494"/>
    </location>
</feature>
<keyword evidence="2" id="KW-0812">Transmembrane</keyword>
<keyword evidence="6" id="KW-1185">Reference proteome</keyword>
<reference evidence="5" key="1">
    <citation type="submission" date="2022-10" db="EMBL/GenBank/DDBJ databases">
        <title>Tapping the CABI collections for fungal endophytes: first genome assemblies for Collariella, Neodidymelliopsis, Ascochyta clinopodiicola, Didymella pomorum, Didymosphaeria variabile, Neocosmospora piperis and Neocucurbitaria cava.</title>
        <authorList>
            <person name="Hill R."/>
        </authorList>
    </citation>
    <scope>NUCLEOTIDE SEQUENCE</scope>
    <source>
        <strain evidence="5">IMI 360193</strain>
    </source>
</reference>
<evidence type="ECO:0000313" key="5">
    <source>
        <dbReference type="EMBL" id="KAJ4331092.1"/>
    </source>
</evidence>
<dbReference type="Pfam" id="PF00026">
    <property type="entry name" value="Asp"/>
    <property type="match status" value="1"/>
</dbReference>
<feature type="compositionally biased region" description="Basic and acidic residues" evidence="1">
    <location>
        <begin position="483"/>
        <end position="494"/>
    </location>
</feature>
<dbReference type="AlphaFoldDB" id="A0A9W9BW90"/>
<dbReference type="PROSITE" id="PS51767">
    <property type="entry name" value="PEPTIDASE_A1"/>
    <property type="match status" value="1"/>
</dbReference>
<evidence type="ECO:0000313" key="6">
    <source>
        <dbReference type="Proteomes" id="UP001140562"/>
    </source>
</evidence>
<dbReference type="Proteomes" id="UP001140562">
    <property type="component" value="Unassembled WGS sequence"/>
</dbReference>
<dbReference type="InterPro" id="IPR021109">
    <property type="entry name" value="Peptidase_aspartic_dom_sf"/>
</dbReference>
<gene>
    <name evidence="5" type="ORF">N0V87_009460</name>
</gene>
<sequence length="494" mass="53742">MSSLALFVSATVLFAQSTNAFNCSLNSIYVDIHKRAVHDSPVFQYGSFIGVGTGETASATSAQNHSLWPSLSQNHMSFGAHSYCDKSTLANCKESTGGFFNSDQSTSFIAYKDFKTLDADLNNTLDGYFGQDTLRLYTHFFETDGASQTLVLNSTIEVATSGNVVPGRVGMGAESTLLKDLAGREMIAGKTYSLYIGQGFDRAGGKVNGSNVFGGYDSGRFTGNPHQYPMDLNKANPMSVRIKDIVVTQTGSDTNQSLFSTEAFPDMKSTPQTFEAEITTDQFPLSLPYQITQNFIKAAKASKDNYWGDNSLKADGAFNATLSIMLDDGFTITLTPEVLRNASNITPIQNRDEDDNSPFLLGSAFLGQVYLMADFDSSNFFLAEAVQKNNMVMPVTFCPKSTPEAYERPKQNQWESQGLIGAVIGGVVGGIGCIAALYCLYVSWLRKSDERRLKKALARNSAAKLEQMDVESAPSFEGPPKASAKEKAMFWKKG</sequence>
<organism evidence="5 6">
    <name type="scientific">Didymella glomerata</name>
    <dbReference type="NCBI Taxonomy" id="749621"/>
    <lineage>
        <taxon>Eukaryota</taxon>
        <taxon>Fungi</taxon>
        <taxon>Dikarya</taxon>
        <taxon>Ascomycota</taxon>
        <taxon>Pezizomycotina</taxon>
        <taxon>Dothideomycetes</taxon>
        <taxon>Pleosporomycetidae</taxon>
        <taxon>Pleosporales</taxon>
        <taxon>Pleosporineae</taxon>
        <taxon>Didymellaceae</taxon>
        <taxon>Didymella</taxon>
    </lineage>
</organism>
<accession>A0A9W9BW90</accession>
<evidence type="ECO:0000256" key="3">
    <source>
        <dbReference type="SAM" id="SignalP"/>
    </source>
</evidence>
<keyword evidence="2" id="KW-0472">Membrane</keyword>
<dbReference type="Gene3D" id="2.40.70.10">
    <property type="entry name" value="Acid Proteases"/>
    <property type="match status" value="1"/>
</dbReference>
<comment type="caution">
    <text evidence="5">The sequence shown here is derived from an EMBL/GenBank/DDBJ whole genome shotgun (WGS) entry which is preliminary data.</text>
</comment>
<name>A0A9W9BW90_9PLEO</name>
<feature type="domain" description="Peptidase A1" evidence="4">
    <location>
        <begin position="45"/>
        <end position="383"/>
    </location>
</feature>
<dbReference type="SUPFAM" id="SSF50630">
    <property type="entry name" value="Acid proteases"/>
    <property type="match status" value="1"/>
</dbReference>
<dbReference type="EMBL" id="JAPEUV010000163">
    <property type="protein sequence ID" value="KAJ4331092.1"/>
    <property type="molecule type" value="Genomic_DNA"/>
</dbReference>
<proteinExistence type="predicted"/>
<evidence type="ECO:0000256" key="1">
    <source>
        <dbReference type="SAM" id="MobiDB-lite"/>
    </source>
</evidence>
<feature type="chain" id="PRO_5040720037" description="Peptidase A1 domain-containing protein" evidence="3">
    <location>
        <begin position="21"/>
        <end position="494"/>
    </location>
</feature>
<protein>
    <recommendedName>
        <fullName evidence="4">Peptidase A1 domain-containing protein</fullName>
    </recommendedName>
</protein>
<keyword evidence="2" id="KW-1133">Transmembrane helix</keyword>
<feature type="transmembrane region" description="Helical" evidence="2">
    <location>
        <begin position="419"/>
        <end position="445"/>
    </location>
</feature>